<reference evidence="2" key="2">
    <citation type="submission" date="2020-09" db="EMBL/GenBank/DDBJ databases">
        <authorList>
            <person name="Kikuchi T."/>
        </authorList>
    </citation>
    <scope>NUCLEOTIDE SEQUENCE</scope>
    <source>
        <strain evidence="2">Ka4C1</strain>
    </source>
</reference>
<sequence>MSTAPTSHPVASDVPGPSTESLEVERSIGFDEFGVEYINEPIEGQQINGNVAYNMEIRESERSLIGHPNDLESFEENLEMPAQYYVMDDNMMSDGGMMNLAESRFLLNTEVGNISVTREDLISVGVDVSDPTNINVNSGQSDALLLMCQERGDGIQSEYGDYEMMNDLGYPPHLKPEDHESEIFYQNSAPGPSTSSIGDQSKGDELYAYITDEGSLTLMGKNGRCVATYHRDDLREMGVTDATALSETEMQDLVHNLSNNEEVPVNYAAYSAGPATPVSYQPPPTPQPRVQHVPHPPQKTQAQVNGHVGEVVEVNKGRLGPRPAVIRYFRDNGTFKVQFDDGHFEWVKESEITRKTKNKRMVEKVKIQPGQKRPHLVRNDSSAEHHLATGPIEKPTLIHANSGYCALCDKKIPNARPAFIVIRIPACRCCAENKALLVEDIIGPVAKRSRQPSGNKDGERTRNTSESNLVILKEPKAMKMVKNPSTDIDEREVTEPPPDLEPN</sequence>
<gene>
    <name evidence="2" type="ORF">BXYJ_LOCUS3757</name>
</gene>
<dbReference type="SMR" id="A0A1I7RPF8"/>
<evidence type="ECO:0000313" key="5">
    <source>
        <dbReference type="WBParaSite" id="BXY_0259900.1"/>
    </source>
</evidence>
<dbReference type="OrthoDB" id="5845898at2759"/>
<organism evidence="3 5">
    <name type="scientific">Bursaphelenchus xylophilus</name>
    <name type="common">Pinewood nematode worm</name>
    <name type="synonym">Aphelenchoides xylophilus</name>
    <dbReference type="NCBI Taxonomy" id="6326"/>
    <lineage>
        <taxon>Eukaryota</taxon>
        <taxon>Metazoa</taxon>
        <taxon>Ecdysozoa</taxon>
        <taxon>Nematoda</taxon>
        <taxon>Chromadorea</taxon>
        <taxon>Rhabditida</taxon>
        <taxon>Tylenchina</taxon>
        <taxon>Tylenchomorpha</taxon>
        <taxon>Aphelenchoidea</taxon>
        <taxon>Aphelenchoididae</taxon>
        <taxon>Bursaphelenchus</taxon>
    </lineage>
</organism>
<dbReference type="Gene3D" id="2.30.30.140">
    <property type="match status" value="1"/>
</dbReference>
<dbReference type="Proteomes" id="UP000582659">
    <property type="component" value="Unassembled WGS sequence"/>
</dbReference>
<evidence type="ECO:0000313" key="2">
    <source>
        <dbReference type="EMBL" id="CAD5214893.1"/>
    </source>
</evidence>
<keyword evidence="4" id="KW-1185">Reference proteome</keyword>
<dbReference type="EMBL" id="CAJFDI010000002">
    <property type="protein sequence ID" value="CAD5214893.1"/>
    <property type="molecule type" value="Genomic_DNA"/>
</dbReference>
<protein>
    <submittedName>
        <fullName evidence="2">(pine wood nematode) hypothetical protein</fullName>
    </submittedName>
</protein>
<reference evidence="5" key="1">
    <citation type="submission" date="2016-11" db="UniProtKB">
        <authorList>
            <consortium name="WormBaseParasite"/>
        </authorList>
    </citation>
    <scope>IDENTIFICATION</scope>
</reference>
<proteinExistence type="predicted"/>
<evidence type="ECO:0000313" key="3">
    <source>
        <dbReference type="Proteomes" id="UP000095284"/>
    </source>
</evidence>
<dbReference type="eggNOG" id="KOG2006">
    <property type="taxonomic scope" value="Eukaryota"/>
</dbReference>
<dbReference type="Proteomes" id="UP000095284">
    <property type="component" value="Unplaced"/>
</dbReference>
<feature type="region of interest" description="Disordered" evidence="1">
    <location>
        <begin position="282"/>
        <end position="303"/>
    </location>
</feature>
<name>A0A1I7RPF8_BURXY</name>
<feature type="region of interest" description="Disordered" evidence="1">
    <location>
        <begin position="1"/>
        <end position="20"/>
    </location>
</feature>
<evidence type="ECO:0000313" key="4">
    <source>
        <dbReference type="Proteomes" id="UP000659654"/>
    </source>
</evidence>
<accession>A0A1I7RPF8</accession>
<dbReference type="AlphaFoldDB" id="A0A1I7RPF8"/>
<evidence type="ECO:0000256" key="1">
    <source>
        <dbReference type="SAM" id="MobiDB-lite"/>
    </source>
</evidence>
<feature type="region of interest" description="Disordered" evidence="1">
    <location>
        <begin position="447"/>
        <end position="503"/>
    </location>
</feature>
<dbReference type="Proteomes" id="UP000659654">
    <property type="component" value="Unassembled WGS sequence"/>
</dbReference>
<dbReference type="WBParaSite" id="BXY_0259900.1">
    <property type="protein sequence ID" value="BXY_0259900.1"/>
    <property type="gene ID" value="BXY_0259900"/>
</dbReference>
<dbReference type="EMBL" id="CAJFCV020000002">
    <property type="protein sequence ID" value="CAG9095951.1"/>
    <property type="molecule type" value="Genomic_DNA"/>
</dbReference>